<organism evidence="1">
    <name type="scientific">Cacopsylla melanoneura</name>
    <dbReference type="NCBI Taxonomy" id="428564"/>
    <lineage>
        <taxon>Eukaryota</taxon>
        <taxon>Metazoa</taxon>
        <taxon>Ecdysozoa</taxon>
        <taxon>Arthropoda</taxon>
        <taxon>Hexapoda</taxon>
        <taxon>Insecta</taxon>
        <taxon>Pterygota</taxon>
        <taxon>Neoptera</taxon>
        <taxon>Paraneoptera</taxon>
        <taxon>Hemiptera</taxon>
        <taxon>Sternorrhyncha</taxon>
        <taxon>Psylloidea</taxon>
        <taxon>Psyllidae</taxon>
        <taxon>Psyllinae</taxon>
        <taxon>Cacopsylla</taxon>
    </lineage>
</organism>
<proteinExistence type="predicted"/>
<name>A0A8D8TKF9_9HEMI</name>
<accession>A0A8D8TKF9</accession>
<dbReference type="PANTHER" id="PTHR47326:SF1">
    <property type="entry name" value="HTH PSQ-TYPE DOMAIN-CONTAINING PROTEIN"/>
    <property type="match status" value="1"/>
</dbReference>
<dbReference type="InterPro" id="IPR036397">
    <property type="entry name" value="RNaseH_sf"/>
</dbReference>
<dbReference type="Gene3D" id="3.30.420.10">
    <property type="entry name" value="Ribonuclease H-like superfamily/Ribonuclease H"/>
    <property type="match status" value="1"/>
</dbReference>
<dbReference type="AlphaFoldDB" id="A0A8D8TKF9"/>
<dbReference type="GO" id="GO:0003676">
    <property type="term" value="F:nucleic acid binding"/>
    <property type="evidence" value="ECO:0007669"/>
    <property type="project" value="InterPro"/>
</dbReference>
<dbReference type="PANTHER" id="PTHR47326">
    <property type="entry name" value="TRANSPOSABLE ELEMENT TC3 TRANSPOSASE-LIKE PROTEIN"/>
    <property type="match status" value="1"/>
</dbReference>
<sequence length="173" mass="20548">MHQSLKFSMSPKILQSQVKAWSTKETSLIQKTFGELIRRAVSKKCFSMFPSKDILENFIQDNELNRSWRNVKDRIRNEINLLEDIPLDTRRRMVFQPDGAPLHFASFFREFLDATFPLRWLGRHSPFSYPARSPDLTPMNFYLWGKIKDMAYHSRPIFCGRYEGKNPEYCPVY</sequence>
<evidence type="ECO:0000313" key="1">
    <source>
        <dbReference type="EMBL" id="CAG6685782.1"/>
    </source>
</evidence>
<protein>
    <submittedName>
        <fullName evidence="1">Uncharacterized protein</fullName>
    </submittedName>
</protein>
<reference evidence="1" key="1">
    <citation type="submission" date="2021-05" db="EMBL/GenBank/DDBJ databases">
        <authorList>
            <person name="Alioto T."/>
            <person name="Alioto T."/>
            <person name="Gomez Garrido J."/>
        </authorList>
    </citation>
    <scope>NUCLEOTIDE SEQUENCE</scope>
</reference>
<dbReference type="EMBL" id="HBUF01273415">
    <property type="protein sequence ID" value="CAG6685782.1"/>
    <property type="molecule type" value="Transcribed_RNA"/>
</dbReference>